<dbReference type="Proteomes" id="UP000594262">
    <property type="component" value="Unplaced"/>
</dbReference>
<accession>A0A7M5V7R8</accession>
<dbReference type="RefSeq" id="XP_066910487.1">
    <property type="nucleotide sequence ID" value="XM_067054386.1"/>
</dbReference>
<dbReference type="AlphaFoldDB" id="A0A7M5V7R8"/>
<feature type="region of interest" description="Disordered" evidence="1">
    <location>
        <begin position="74"/>
        <end position="101"/>
    </location>
</feature>
<protein>
    <recommendedName>
        <fullName evidence="5">Cnidarian restricted protein</fullName>
    </recommendedName>
</protein>
<name>A0A7M5V7R8_9CNID</name>
<organism evidence="3 4">
    <name type="scientific">Clytia hemisphaerica</name>
    <dbReference type="NCBI Taxonomy" id="252671"/>
    <lineage>
        <taxon>Eukaryota</taxon>
        <taxon>Metazoa</taxon>
        <taxon>Cnidaria</taxon>
        <taxon>Hydrozoa</taxon>
        <taxon>Hydroidolina</taxon>
        <taxon>Leptothecata</taxon>
        <taxon>Obeliida</taxon>
        <taxon>Clytiidae</taxon>
        <taxon>Clytia</taxon>
    </lineage>
</organism>
<reference evidence="3" key="1">
    <citation type="submission" date="2021-01" db="UniProtKB">
        <authorList>
            <consortium name="EnsemblMetazoa"/>
        </authorList>
    </citation>
    <scope>IDENTIFICATION</scope>
</reference>
<feature type="chain" id="PRO_5029647703" description="Cnidarian restricted protein" evidence="2">
    <location>
        <begin position="19"/>
        <end position="259"/>
    </location>
</feature>
<feature type="compositionally biased region" description="Low complexity" evidence="1">
    <location>
        <begin position="86"/>
        <end position="101"/>
    </location>
</feature>
<keyword evidence="4" id="KW-1185">Reference proteome</keyword>
<evidence type="ECO:0000256" key="2">
    <source>
        <dbReference type="SAM" id="SignalP"/>
    </source>
</evidence>
<evidence type="ECO:0000256" key="1">
    <source>
        <dbReference type="SAM" id="MobiDB-lite"/>
    </source>
</evidence>
<keyword evidence="2" id="KW-0732">Signal</keyword>
<dbReference type="GeneID" id="136797801"/>
<feature type="region of interest" description="Disordered" evidence="1">
    <location>
        <begin position="140"/>
        <end position="163"/>
    </location>
</feature>
<dbReference type="EnsemblMetazoa" id="CLYHEMT007461.2">
    <property type="protein sequence ID" value="CLYHEMP007461.2"/>
    <property type="gene ID" value="CLYHEMG007461"/>
</dbReference>
<evidence type="ECO:0008006" key="5">
    <source>
        <dbReference type="Google" id="ProtNLM"/>
    </source>
</evidence>
<evidence type="ECO:0000313" key="3">
    <source>
        <dbReference type="EnsemblMetazoa" id="CLYHEMP007461.2"/>
    </source>
</evidence>
<proteinExistence type="predicted"/>
<feature type="signal peptide" evidence="2">
    <location>
        <begin position="1"/>
        <end position="18"/>
    </location>
</feature>
<sequence>MNILVVATFCVFFVITQSKTIDHYKNDLFQNPTDDNDDLYQDVDFVVNSVADDEDEIFEELEDLDSQGVGHLVYNGDENMAPTKRISTSTTSTETIPTTQTTTEITPKAEIIPTTATEILVTTSDEPKASTENIPETIEPDQTSENIQSSSTDEIPVTTSENIQSTDNAETTKGIVTMTTDISTEELRMTEEILTTKPTRETTTHGKIRKPKLSAIIRILLVKMKAMERKQRTLGAIVMKLNTRLVRLVLKTKMKKISL</sequence>
<evidence type="ECO:0000313" key="4">
    <source>
        <dbReference type="Proteomes" id="UP000594262"/>
    </source>
</evidence>